<name>A0A317YF00_MAIZE</name>
<gene>
    <name evidence="1" type="ORF">Zm00014a_001296</name>
</gene>
<protein>
    <submittedName>
        <fullName evidence="1">Uncharacterized protein</fullName>
    </submittedName>
</protein>
<dbReference type="Proteomes" id="UP000251960">
    <property type="component" value="Chromosome 1"/>
</dbReference>
<sequence length="26" mass="3035">MFKHILGILVYNHQTTKPPDLNEPID</sequence>
<dbReference type="EMBL" id="NCVQ01000001">
    <property type="protein sequence ID" value="PWZ56334.1"/>
    <property type="molecule type" value="Genomic_DNA"/>
</dbReference>
<proteinExistence type="predicted"/>
<reference evidence="1" key="1">
    <citation type="journal article" date="2018" name="Nat. Genet.">
        <title>Extensive intraspecific gene order and gene structural variations between Mo17 and other maize genomes.</title>
        <authorList>
            <person name="Sun S."/>
            <person name="Zhou Y."/>
            <person name="Chen J."/>
            <person name="Shi J."/>
            <person name="Zhao H."/>
            <person name="Zhao H."/>
            <person name="Song W."/>
            <person name="Zhang M."/>
            <person name="Cui Y."/>
            <person name="Dong X."/>
            <person name="Liu H."/>
            <person name="Ma X."/>
            <person name="Jiao Y."/>
            <person name="Wang B."/>
            <person name="Wei X."/>
            <person name="Stein J.C."/>
            <person name="Glaubitz J.C."/>
            <person name="Lu F."/>
            <person name="Yu G."/>
            <person name="Liang C."/>
            <person name="Fengler K."/>
            <person name="Li B."/>
            <person name="Rafalski A."/>
            <person name="Schnable P.S."/>
            <person name="Ware D.H."/>
            <person name="Buckler E.S."/>
            <person name="Lai J."/>
        </authorList>
    </citation>
    <scope>NUCLEOTIDE SEQUENCE [LARGE SCALE GENOMIC DNA]</scope>
    <source>
        <tissue evidence="1">Seedling</tissue>
    </source>
</reference>
<evidence type="ECO:0000313" key="1">
    <source>
        <dbReference type="EMBL" id="PWZ56334.1"/>
    </source>
</evidence>
<comment type="caution">
    <text evidence="1">The sequence shown here is derived from an EMBL/GenBank/DDBJ whole genome shotgun (WGS) entry which is preliminary data.</text>
</comment>
<accession>A0A317YF00</accession>
<organism evidence="1">
    <name type="scientific">Zea mays</name>
    <name type="common">Maize</name>
    <dbReference type="NCBI Taxonomy" id="4577"/>
    <lineage>
        <taxon>Eukaryota</taxon>
        <taxon>Viridiplantae</taxon>
        <taxon>Streptophyta</taxon>
        <taxon>Embryophyta</taxon>
        <taxon>Tracheophyta</taxon>
        <taxon>Spermatophyta</taxon>
        <taxon>Magnoliopsida</taxon>
        <taxon>Liliopsida</taxon>
        <taxon>Poales</taxon>
        <taxon>Poaceae</taxon>
        <taxon>PACMAD clade</taxon>
        <taxon>Panicoideae</taxon>
        <taxon>Andropogonodae</taxon>
        <taxon>Andropogoneae</taxon>
        <taxon>Tripsacinae</taxon>
        <taxon>Zea</taxon>
    </lineage>
</organism>
<dbReference type="AlphaFoldDB" id="A0A317YF00"/>